<dbReference type="RefSeq" id="WP_212321169.1">
    <property type="nucleotide sequence ID" value="NZ_AP024463.1"/>
</dbReference>
<feature type="transmembrane region" description="Helical" evidence="1">
    <location>
        <begin position="74"/>
        <end position="93"/>
    </location>
</feature>
<feature type="transmembrane region" description="Helical" evidence="1">
    <location>
        <begin position="26"/>
        <end position="53"/>
    </location>
</feature>
<accession>A0ABX7Y1X1</accession>
<feature type="transmembrane region" description="Helical" evidence="1">
    <location>
        <begin position="113"/>
        <end position="134"/>
    </location>
</feature>
<feature type="transmembrane region" description="Helical" evidence="1">
    <location>
        <begin position="214"/>
        <end position="234"/>
    </location>
</feature>
<feature type="transmembrane region" description="Helical" evidence="1">
    <location>
        <begin position="185"/>
        <end position="202"/>
    </location>
</feature>
<evidence type="ECO:0000256" key="1">
    <source>
        <dbReference type="SAM" id="Phobius"/>
    </source>
</evidence>
<dbReference type="EMBL" id="CP072384">
    <property type="protein sequence ID" value="QUC07036.1"/>
    <property type="molecule type" value="Genomic_DNA"/>
</dbReference>
<dbReference type="GO" id="GO:0008237">
    <property type="term" value="F:metallopeptidase activity"/>
    <property type="evidence" value="ECO:0007669"/>
    <property type="project" value="UniProtKB-KW"/>
</dbReference>
<dbReference type="Pfam" id="PF02517">
    <property type="entry name" value="Rce1-like"/>
    <property type="match status" value="1"/>
</dbReference>
<dbReference type="PANTHER" id="PTHR36435">
    <property type="entry name" value="SLR1288 PROTEIN"/>
    <property type="match status" value="1"/>
</dbReference>
<evidence type="ECO:0000313" key="4">
    <source>
        <dbReference type="Proteomes" id="UP000678513"/>
    </source>
</evidence>
<keyword evidence="1" id="KW-0472">Membrane</keyword>
<dbReference type="InterPro" id="IPR052710">
    <property type="entry name" value="CAAX_protease"/>
</dbReference>
<keyword evidence="3" id="KW-0482">Metalloprotease</keyword>
<feature type="transmembrane region" description="Helical" evidence="1">
    <location>
        <begin position="146"/>
        <end position="165"/>
    </location>
</feature>
<dbReference type="PANTHER" id="PTHR36435:SF1">
    <property type="entry name" value="CAAX AMINO TERMINAL PROTEASE FAMILY PROTEIN"/>
    <property type="match status" value="1"/>
</dbReference>
<keyword evidence="3" id="KW-0645">Protease</keyword>
<organism evidence="3 4">
    <name type="scientific">Arachnia rubra</name>
    <dbReference type="NCBI Taxonomy" id="1547448"/>
    <lineage>
        <taxon>Bacteria</taxon>
        <taxon>Bacillati</taxon>
        <taxon>Actinomycetota</taxon>
        <taxon>Actinomycetes</taxon>
        <taxon>Propionibacteriales</taxon>
        <taxon>Propionibacteriaceae</taxon>
        <taxon>Arachnia</taxon>
    </lineage>
</organism>
<protein>
    <submittedName>
        <fullName evidence="3">CPBP family intramembrane metalloprotease</fullName>
    </submittedName>
</protein>
<feature type="domain" description="CAAX prenyl protease 2/Lysostaphin resistance protein A-like" evidence="2">
    <location>
        <begin position="151"/>
        <end position="241"/>
    </location>
</feature>
<name>A0ABX7Y1X1_9ACTN</name>
<feature type="transmembrane region" description="Helical" evidence="1">
    <location>
        <begin position="265"/>
        <end position="284"/>
    </location>
</feature>
<dbReference type="Proteomes" id="UP000678513">
    <property type="component" value="Chromosome"/>
</dbReference>
<keyword evidence="3" id="KW-0378">Hydrolase</keyword>
<keyword evidence="4" id="KW-1185">Reference proteome</keyword>
<feature type="transmembrane region" description="Helical" evidence="1">
    <location>
        <begin position="240"/>
        <end position="258"/>
    </location>
</feature>
<gene>
    <name evidence="3" type="ORF">J5A65_08685</name>
</gene>
<proteinExistence type="predicted"/>
<keyword evidence="1" id="KW-0812">Transmembrane</keyword>
<sequence length="294" mass="31753">MNSWPPGPGLRHPLALRGEDPLRLTLGLSATLLAFLVAVQLVAQAVLGAGWLLRGQPDFSQYRSQALAYKLPDGLVATHLGIGSLLLVVLLIYRYWHGRQHQWVISVQPGGRWRYLLICFVVAAVVFNASLWLARGGDMAWSEPQPGWSVYLLLVLITSPLQAAAEEFFFRGYLQQTIGSLTGRSWVGIVSSALVFAVLHGGQNAALFVHRLGFGLIAGVLVWATGGLEAAIAAHVVNNVFAFTYSLFTGGIVALKAMTAISWGVALVDLVGFAVFGSIAWWLGLRLRVAILTP</sequence>
<reference evidence="3 4" key="1">
    <citation type="submission" date="2021-03" db="EMBL/GenBank/DDBJ databases">
        <title>Human Oral Microbial Genomes.</title>
        <authorList>
            <person name="Johnston C.D."/>
            <person name="Chen T."/>
            <person name="Dewhirst F.E."/>
        </authorList>
    </citation>
    <scope>NUCLEOTIDE SEQUENCE [LARGE SCALE GENOMIC DNA]</scope>
    <source>
        <strain evidence="3 4">DSMZ 100122</strain>
    </source>
</reference>
<evidence type="ECO:0000259" key="2">
    <source>
        <dbReference type="Pfam" id="PF02517"/>
    </source>
</evidence>
<keyword evidence="1" id="KW-1133">Transmembrane helix</keyword>
<evidence type="ECO:0000313" key="3">
    <source>
        <dbReference type="EMBL" id="QUC07036.1"/>
    </source>
</evidence>
<dbReference type="InterPro" id="IPR003675">
    <property type="entry name" value="Rce1/LyrA-like_dom"/>
</dbReference>